<feature type="domain" description="Wax synthase" evidence="9">
    <location>
        <begin position="250"/>
        <end position="329"/>
    </location>
</feature>
<evidence type="ECO:0000313" key="11">
    <source>
        <dbReference type="Proteomes" id="UP000054248"/>
    </source>
</evidence>
<evidence type="ECO:0000256" key="2">
    <source>
        <dbReference type="ARBA" id="ARBA00005179"/>
    </source>
</evidence>
<evidence type="ECO:0000256" key="1">
    <source>
        <dbReference type="ARBA" id="ARBA00004141"/>
    </source>
</evidence>
<reference evidence="11" key="2">
    <citation type="submission" date="2015-01" db="EMBL/GenBank/DDBJ databases">
        <title>Evolutionary Origins and Diversification of the Mycorrhizal Mutualists.</title>
        <authorList>
            <consortium name="DOE Joint Genome Institute"/>
            <consortium name="Mycorrhizal Genomics Consortium"/>
            <person name="Kohler A."/>
            <person name="Kuo A."/>
            <person name="Nagy L.G."/>
            <person name="Floudas D."/>
            <person name="Copeland A."/>
            <person name="Barry K.W."/>
            <person name="Cichocki N."/>
            <person name="Veneault-Fourrey C."/>
            <person name="LaButti K."/>
            <person name="Lindquist E.A."/>
            <person name="Lipzen A."/>
            <person name="Lundell T."/>
            <person name="Morin E."/>
            <person name="Murat C."/>
            <person name="Riley R."/>
            <person name="Ohm R."/>
            <person name="Sun H."/>
            <person name="Tunlid A."/>
            <person name="Henrissat B."/>
            <person name="Grigoriev I.V."/>
            <person name="Hibbett D.S."/>
            <person name="Martin F."/>
        </authorList>
    </citation>
    <scope>NUCLEOTIDE SEQUENCE [LARGE SCALE GENOMIC DNA]</scope>
    <source>
        <strain evidence="11">MUT 4182</strain>
    </source>
</reference>
<dbReference type="GO" id="GO:0016020">
    <property type="term" value="C:membrane"/>
    <property type="evidence" value="ECO:0007669"/>
    <property type="project" value="UniProtKB-SubCell"/>
</dbReference>
<evidence type="ECO:0000256" key="4">
    <source>
        <dbReference type="ARBA" id="ARBA00022679"/>
    </source>
</evidence>
<dbReference type="OrthoDB" id="1077582at2759"/>
<evidence type="ECO:0000259" key="9">
    <source>
        <dbReference type="Pfam" id="PF13813"/>
    </source>
</evidence>
<dbReference type="GO" id="GO:0008374">
    <property type="term" value="F:O-acyltransferase activity"/>
    <property type="evidence" value="ECO:0007669"/>
    <property type="project" value="InterPro"/>
</dbReference>
<comment type="similarity">
    <text evidence="3">Belongs to the wax synthase family.</text>
</comment>
<reference evidence="10 11" key="1">
    <citation type="submission" date="2014-04" db="EMBL/GenBank/DDBJ databases">
        <authorList>
            <consortium name="DOE Joint Genome Institute"/>
            <person name="Kuo A."/>
            <person name="Girlanda M."/>
            <person name="Perotto S."/>
            <person name="Kohler A."/>
            <person name="Nagy L.G."/>
            <person name="Floudas D."/>
            <person name="Copeland A."/>
            <person name="Barry K.W."/>
            <person name="Cichocki N."/>
            <person name="Veneault-Fourrey C."/>
            <person name="LaButti K."/>
            <person name="Lindquist E.A."/>
            <person name="Lipzen A."/>
            <person name="Lundell T."/>
            <person name="Morin E."/>
            <person name="Murat C."/>
            <person name="Sun H."/>
            <person name="Tunlid A."/>
            <person name="Henrissat B."/>
            <person name="Grigoriev I.V."/>
            <person name="Hibbett D.S."/>
            <person name="Martin F."/>
            <person name="Nordberg H.P."/>
            <person name="Cantor M.N."/>
            <person name="Hua S.X."/>
        </authorList>
    </citation>
    <scope>NUCLEOTIDE SEQUENCE [LARGE SCALE GENOMIC DNA]</scope>
    <source>
        <strain evidence="10 11">MUT 4182</strain>
    </source>
</reference>
<keyword evidence="5 8" id="KW-0812">Transmembrane</keyword>
<feature type="non-terminal residue" evidence="10">
    <location>
        <position position="1"/>
    </location>
</feature>
<sequence length="402" mass="46152">WIFPAQEHRIPVTRYNVLQLAVPPLALYFFLCYLVRRPNTQNIRLALTPIIVPWLWWLTFGLEWFPPRTMAWNVPFTTTGVLFVVRAGEYCLSPSGRLKLKERIPGEQPDHLDPARPTYLKIYHGYIDSLELILSHRGMGWDFGTGEGLRLPPLQARRPTHDRTLWLKETMLKDVIGNYLIVDAINTWWRTIPQITDPSRTPNAYRDLGLGMHLLVPVSVMMVVRCYMSMWYSLAGVSDVAFLAREPAEWPVLYGEPWKSESLHKLWAMEWHQQLSRRLFLSTLGYPLRAVTGTPGMMLGAFAASGLYHNLMLIGDGQPGYDLPTNSFFLLQAVGLVVERLFRQITGRKVGGWFGNLWVFAFIVTTIQPMAKAWLERGYLETSPIPADWSLVERVVDLAQKI</sequence>
<accession>A0A0C3QX74</accession>
<dbReference type="HOGENOM" id="CLU_034105_1_0_1"/>
<comment type="subcellular location">
    <subcellularLocation>
        <location evidence="1">Membrane</location>
        <topology evidence="1">Multi-pass membrane protein</topology>
    </subcellularLocation>
</comment>
<comment type="pathway">
    <text evidence="2">Secondary metabolite biosynthesis.</text>
</comment>
<protein>
    <recommendedName>
        <fullName evidence="9">Wax synthase domain-containing protein</fullName>
    </recommendedName>
</protein>
<evidence type="ECO:0000256" key="7">
    <source>
        <dbReference type="ARBA" id="ARBA00023136"/>
    </source>
</evidence>
<gene>
    <name evidence="10" type="ORF">M407DRAFT_65330</name>
</gene>
<dbReference type="AlphaFoldDB" id="A0A0C3QX74"/>
<dbReference type="PANTHER" id="PTHR31595:SF57">
    <property type="entry name" value="OS04G0481900 PROTEIN"/>
    <property type="match status" value="1"/>
</dbReference>
<keyword evidence="11" id="KW-1185">Reference proteome</keyword>
<dbReference type="Proteomes" id="UP000054248">
    <property type="component" value="Unassembled WGS sequence"/>
</dbReference>
<evidence type="ECO:0000256" key="5">
    <source>
        <dbReference type="ARBA" id="ARBA00022692"/>
    </source>
</evidence>
<evidence type="ECO:0000256" key="3">
    <source>
        <dbReference type="ARBA" id="ARBA00007282"/>
    </source>
</evidence>
<dbReference type="GO" id="GO:0006629">
    <property type="term" value="P:lipid metabolic process"/>
    <property type="evidence" value="ECO:0007669"/>
    <property type="project" value="InterPro"/>
</dbReference>
<evidence type="ECO:0000313" key="10">
    <source>
        <dbReference type="EMBL" id="KIO33614.1"/>
    </source>
</evidence>
<keyword evidence="4" id="KW-0808">Transferase</keyword>
<organism evidence="10 11">
    <name type="scientific">Tulasnella calospora MUT 4182</name>
    <dbReference type="NCBI Taxonomy" id="1051891"/>
    <lineage>
        <taxon>Eukaryota</taxon>
        <taxon>Fungi</taxon>
        <taxon>Dikarya</taxon>
        <taxon>Basidiomycota</taxon>
        <taxon>Agaricomycotina</taxon>
        <taxon>Agaricomycetes</taxon>
        <taxon>Cantharellales</taxon>
        <taxon>Tulasnellaceae</taxon>
        <taxon>Tulasnella</taxon>
    </lineage>
</organism>
<dbReference type="Pfam" id="PF13813">
    <property type="entry name" value="MBOAT_2"/>
    <property type="match status" value="1"/>
</dbReference>
<dbReference type="STRING" id="1051891.A0A0C3QX74"/>
<feature type="transmembrane region" description="Helical" evidence="8">
    <location>
        <begin position="17"/>
        <end position="35"/>
    </location>
</feature>
<dbReference type="InterPro" id="IPR044851">
    <property type="entry name" value="Wax_synthase"/>
</dbReference>
<dbReference type="InterPro" id="IPR032805">
    <property type="entry name" value="Wax_synthase_dom"/>
</dbReference>
<dbReference type="PANTHER" id="PTHR31595">
    <property type="entry name" value="LONG-CHAIN-ALCOHOL O-FATTY-ACYLTRANSFERASE 3-RELATED"/>
    <property type="match status" value="1"/>
</dbReference>
<feature type="transmembrane region" description="Helical" evidence="8">
    <location>
        <begin position="42"/>
        <end position="60"/>
    </location>
</feature>
<evidence type="ECO:0000256" key="8">
    <source>
        <dbReference type="SAM" id="Phobius"/>
    </source>
</evidence>
<keyword evidence="7 8" id="KW-0472">Membrane</keyword>
<keyword evidence="6 8" id="KW-1133">Transmembrane helix</keyword>
<dbReference type="EMBL" id="KN822947">
    <property type="protein sequence ID" value="KIO33614.1"/>
    <property type="molecule type" value="Genomic_DNA"/>
</dbReference>
<name>A0A0C3QX74_9AGAM</name>
<evidence type="ECO:0000256" key="6">
    <source>
        <dbReference type="ARBA" id="ARBA00022989"/>
    </source>
</evidence>
<proteinExistence type="inferred from homology"/>